<evidence type="ECO:0000259" key="19">
    <source>
        <dbReference type="PROSITE" id="PS50221"/>
    </source>
</evidence>
<dbReference type="InterPro" id="IPR017981">
    <property type="entry name" value="GPCR_2-like_7TM"/>
</dbReference>
<dbReference type="FunFam" id="2.20.100.10:FF:000012">
    <property type="entry name" value="Adhesion G protein-coupled receptor B2"/>
    <property type="match status" value="1"/>
</dbReference>
<feature type="non-terminal residue" evidence="22">
    <location>
        <position position="1"/>
    </location>
</feature>
<dbReference type="SMART" id="SM00303">
    <property type="entry name" value="GPS"/>
    <property type="match status" value="1"/>
</dbReference>
<evidence type="ECO:0000256" key="1">
    <source>
        <dbReference type="ARBA" id="ARBA00004613"/>
    </source>
</evidence>
<feature type="compositionally biased region" description="Basic and acidic residues" evidence="17">
    <location>
        <begin position="1207"/>
        <end position="1217"/>
    </location>
</feature>
<dbReference type="PROSITE" id="PS50221">
    <property type="entry name" value="GAIN_B"/>
    <property type="match status" value="1"/>
</dbReference>
<keyword evidence="9" id="KW-0677">Repeat</keyword>
<evidence type="ECO:0000256" key="10">
    <source>
        <dbReference type="ARBA" id="ARBA00022989"/>
    </source>
</evidence>
<evidence type="ECO:0008006" key="24">
    <source>
        <dbReference type="Google" id="ProtNLM"/>
    </source>
</evidence>
<dbReference type="Proteomes" id="UP000308365">
    <property type="component" value="Unassembled WGS sequence"/>
</dbReference>
<evidence type="ECO:0000256" key="15">
    <source>
        <dbReference type="ARBA" id="ARBA00023180"/>
    </source>
</evidence>
<dbReference type="Gene3D" id="2.60.220.50">
    <property type="match status" value="1"/>
</dbReference>
<keyword evidence="5" id="KW-0964">Secreted</keyword>
<dbReference type="InterPro" id="IPR032471">
    <property type="entry name" value="AGRL2-4_GAIN_subdom_A"/>
</dbReference>
<accession>A0A4U1F108</accession>
<feature type="compositionally biased region" description="Acidic residues" evidence="17">
    <location>
        <begin position="1410"/>
        <end position="1420"/>
    </location>
</feature>
<dbReference type="SUPFAM" id="SSF81321">
    <property type="entry name" value="Family A G protein-coupled receptor-like"/>
    <property type="match status" value="1"/>
</dbReference>
<comment type="caution">
    <text evidence="22">The sequence shown here is derived from an EMBL/GenBank/DDBJ whole genome shotgun (WGS) entry which is preliminary data.</text>
</comment>
<dbReference type="PRINTS" id="PR01694">
    <property type="entry name" value="BAIPRECURSOR"/>
</dbReference>
<dbReference type="PANTHER" id="PTHR10239:SF32">
    <property type="entry name" value="ADHESION G PROTEIN-COUPLED RECEPTOR B2"/>
    <property type="match status" value="1"/>
</dbReference>
<dbReference type="InterPro" id="IPR051867">
    <property type="entry name" value="Angio_Inhib/Adhesion_GPCR"/>
</dbReference>
<dbReference type="InterPro" id="IPR000203">
    <property type="entry name" value="GPS"/>
</dbReference>
<dbReference type="FunFam" id="2.20.100.10:FF:000003">
    <property type="entry name" value="Adhesion G protein-coupled receptor B2"/>
    <property type="match status" value="2"/>
</dbReference>
<dbReference type="InterPro" id="IPR046338">
    <property type="entry name" value="GAIN_dom_sf"/>
</dbReference>
<dbReference type="GO" id="GO:0004930">
    <property type="term" value="F:G protein-coupled receptor activity"/>
    <property type="evidence" value="ECO:0007669"/>
    <property type="project" value="UniProtKB-KW"/>
</dbReference>
<evidence type="ECO:0000256" key="14">
    <source>
        <dbReference type="ARBA" id="ARBA00023170"/>
    </source>
</evidence>
<protein>
    <recommendedName>
        <fullName evidence="24">Adhesion G protein-coupled receptor B2</fullName>
    </recommendedName>
</protein>
<dbReference type="InterPro" id="IPR008077">
    <property type="entry name" value="GPCR_2_brain_angio_inhib"/>
</dbReference>
<dbReference type="GO" id="GO:0007166">
    <property type="term" value="P:cell surface receptor signaling pathway"/>
    <property type="evidence" value="ECO:0007669"/>
    <property type="project" value="InterPro"/>
</dbReference>
<evidence type="ECO:0000256" key="13">
    <source>
        <dbReference type="ARBA" id="ARBA00023157"/>
    </source>
</evidence>
<dbReference type="GO" id="GO:0005576">
    <property type="term" value="C:extracellular region"/>
    <property type="evidence" value="ECO:0007669"/>
    <property type="project" value="UniProtKB-SubCell"/>
</dbReference>
<evidence type="ECO:0000256" key="5">
    <source>
        <dbReference type="ARBA" id="ARBA00022525"/>
    </source>
</evidence>
<dbReference type="PROSITE" id="PS50227">
    <property type="entry name" value="G_PROTEIN_RECEP_F2_3"/>
    <property type="match status" value="1"/>
</dbReference>
<feature type="domain" description="GAIN-B" evidence="19">
    <location>
        <begin position="510"/>
        <end position="678"/>
    </location>
</feature>
<evidence type="ECO:0000259" key="20">
    <source>
        <dbReference type="PROSITE" id="PS50227"/>
    </source>
</evidence>
<dbReference type="Pfam" id="PF00002">
    <property type="entry name" value="7tm_2"/>
    <property type="match status" value="2"/>
</dbReference>
<feature type="region of interest" description="Disordered" evidence="17">
    <location>
        <begin position="522"/>
        <end position="558"/>
    </location>
</feature>
<evidence type="ECO:0000256" key="2">
    <source>
        <dbReference type="ARBA" id="ARBA00004651"/>
    </source>
</evidence>
<gene>
    <name evidence="22" type="ORF">EI555_013386</name>
</gene>
<dbReference type="EMBL" id="RWIC01000564">
    <property type="protein sequence ID" value="TKC42206.1"/>
    <property type="molecule type" value="Genomic_DNA"/>
</dbReference>
<dbReference type="Gene3D" id="1.25.40.610">
    <property type="match status" value="1"/>
</dbReference>
<dbReference type="InterPro" id="IPR036445">
    <property type="entry name" value="GPCR_2_extracell_dom_sf"/>
</dbReference>
<dbReference type="Pfam" id="PF16489">
    <property type="entry name" value="GAIN"/>
    <property type="match status" value="1"/>
</dbReference>
<keyword evidence="16" id="KW-0807">Transducer</keyword>
<dbReference type="GO" id="GO:0016525">
    <property type="term" value="P:negative regulation of angiogenesis"/>
    <property type="evidence" value="ECO:0007669"/>
    <property type="project" value="InterPro"/>
</dbReference>
<feature type="transmembrane region" description="Helical" evidence="18">
    <location>
        <begin position="944"/>
        <end position="967"/>
    </location>
</feature>
<reference evidence="23" key="1">
    <citation type="journal article" date="2019" name="IScience">
        <title>Narwhal Genome Reveals Long-Term Low Genetic Diversity despite Current Large Abundance Size.</title>
        <authorList>
            <person name="Westbury M.V."/>
            <person name="Petersen B."/>
            <person name="Garde E."/>
            <person name="Heide-Jorgensen M.P."/>
            <person name="Lorenzen E.D."/>
        </authorList>
    </citation>
    <scope>NUCLEOTIDE SEQUENCE [LARGE SCALE GENOMIC DNA]</scope>
</reference>
<comment type="subcellular location">
    <subcellularLocation>
        <location evidence="2">Cell membrane</location>
        <topology evidence="2">Multi-pass membrane protein</topology>
    </subcellularLocation>
    <subcellularLocation>
        <location evidence="1">Secreted</location>
    </subcellularLocation>
</comment>
<keyword evidence="12 18" id="KW-0472">Membrane</keyword>
<feature type="transmembrane region" description="Helical" evidence="18">
    <location>
        <begin position="988"/>
        <end position="1010"/>
    </location>
</feature>
<dbReference type="FunFam" id="4.10.1240.10:FF:000002">
    <property type="entry name" value="Adhesion G protein-coupled receptor B2"/>
    <property type="match status" value="1"/>
</dbReference>
<comment type="similarity">
    <text evidence="3">Belongs to the G-protein coupled receptor 2 family. Adhesion G-protein coupled receptor (ADGR) subfamily.</text>
</comment>
<name>A0A4U1F108_MONMO</name>
<dbReference type="Gene3D" id="2.20.100.10">
    <property type="entry name" value="Thrombospondin type-1 (TSP1) repeat"/>
    <property type="match status" value="4"/>
</dbReference>
<proteinExistence type="inferred from homology"/>
<dbReference type="PROSITE" id="PS50092">
    <property type="entry name" value="TSP1"/>
    <property type="match status" value="4"/>
</dbReference>
<feature type="domain" description="G-protein coupled receptors family 2 profile 2" evidence="21">
    <location>
        <begin position="686"/>
        <end position="1041"/>
    </location>
</feature>
<dbReference type="InterPro" id="IPR057244">
    <property type="entry name" value="GAIN_B"/>
</dbReference>
<feature type="transmembrane region" description="Helical" evidence="18">
    <location>
        <begin position="721"/>
        <end position="740"/>
    </location>
</feature>
<feature type="domain" description="G-protein coupled receptors family 2 profile 1" evidence="20">
    <location>
        <begin position="274"/>
        <end position="344"/>
    </location>
</feature>
<keyword evidence="11" id="KW-0297">G-protein coupled receptor</keyword>
<feature type="compositionally biased region" description="Polar residues" evidence="17">
    <location>
        <begin position="1378"/>
        <end position="1387"/>
    </location>
</feature>
<keyword evidence="7 18" id="KW-0812">Transmembrane</keyword>
<evidence type="ECO:0000313" key="22">
    <source>
        <dbReference type="EMBL" id="TKC42206.1"/>
    </source>
</evidence>
<keyword evidence="13" id="KW-1015">Disulfide bond</keyword>
<evidence type="ECO:0000256" key="16">
    <source>
        <dbReference type="ARBA" id="ARBA00023224"/>
    </source>
</evidence>
<dbReference type="SUPFAM" id="SSF82895">
    <property type="entry name" value="TSP-1 type 1 repeat"/>
    <property type="match status" value="4"/>
</dbReference>
<feature type="transmembrane region" description="Helical" evidence="18">
    <location>
        <begin position="906"/>
        <end position="924"/>
    </location>
</feature>
<sequence length="1420" mass="154880">PLAEGEQGCPLCATLAGLSWPLLSPCHHLRFPGEEPEEEPKVKTQWPRSADEPGLYMAQTGDPAAEEWSPWSVCSLTCGQGLQVRTRSCVSSPYGTLCSGPLRETRPCNNSATCPVHGVWEEWGSWSLCSRSCGRGSRSRMRTCVPPQHGGKACEGPELQTKLCSMAACPVEGQWLEWGPWGPCSMSCANGTQQRSRKCSVAGPAWATCTGALTDTRECGNLECPATDGKWGPWNAWSLCSKTCDTGWQRRFRMCQATGSQGYPCEGTGEEVKPCSEKRCPAFHEMCRDEYVMLMMWKKAAAGEVIYNKCPPNASGSASRRCLLSAQGVAYWGLPSFARCISHEYRYLYLSLREHLAKGQRMLAGEGMSQVVRSLQELLARRTYYSGDLLFSVDILRNVTDTFKRATYVPSADDVQRFFQVVSFMVDAENKDKWDDAQQVSPGSVHLLRVVEDFIHLVGDALKAFQSSLIVTDNLVISIQREPVSAVSSDITFPMRGRRGMKDWVRYSEDRLFLPKEVLSLSSPGKPAASGTAGSLGRGRGPGTVPPGPGHSHQRLLPADPEESSSYFVIGAVLYRTLGLILPPPRPPLAVTSRVMTVTVRPPTQPLAEPLITVELSYIINGTTDPHCASWDYSRADASSGDWDTESCQTLETQAAHTRCQCQHLSTFAVLAQPPKDLTLELAGSPSVPLVIGCAVSCMALLTLLAIYAAFWRFIKSERSIILLNFCLSILASNILILVGQSRVLSKAGAGSQGGRGVRVGRRGDGACARVYETKCRMCVDTRAGCWRQPCWCQTRGPPGHDVAGTPVCPPPCQPRLCVGSLPARLLDAECRVRVTGPVSCCAWVQEDGGAWQGSVGGGAQGVCTMTAAFLHFFFLSSFCWVLTEAWQSYLAVIGRMRTRLVRKRFLCLGWGLPALVVAVSVGFTRTKGYGTSSYCWLSLEGGLLYAFVGPAAVIVLVNMLIGIIVFNKLMARDGISDKSKKQRAGASLWSSCVVLPLLALTWMSAVLAMTDRRSVLFQALFAVFNSAQGFVITAVHCFLRREVQDVVKCQMGVCRADESEDSPDSCKNGQLQILSDFEKDVDLACQTVLFKEVNTCNPSTITGTLSRLSLDEDEEPKSCLVGPEGSLSFSPLPGNLLVPMSASPGLGEPPPPQEANPVYMCGEGGLRQLDLTWLQPAEPGSDGDYMVLPRRTLSLQPGGGGGGGEDAPRARPEGTPRRAAKAMGHAEGYPSFLSVDHSGLGLGPAYGSLQNPYGMTFQPPPPTPSARQVPEPGERSRTMPRTVPGSTMKLGSLERKKLRYSDLDFEKVMHTRKRHSELYHELNQKFHTFDRYRSQSTAKREKRWSVSSGGAAERSVSSEKPSPGERPGLSQQRRHQSWSTFKSMTLGSLPPKPRERLALHRAAAWEPTEPPDGDFQTEV</sequence>
<keyword evidence="10 18" id="KW-1133">Transmembrane helix</keyword>
<dbReference type="InterPro" id="IPR001879">
    <property type="entry name" value="GPCR_2_extracellular_dom"/>
</dbReference>
<dbReference type="GO" id="GO:0005886">
    <property type="term" value="C:plasma membrane"/>
    <property type="evidence" value="ECO:0007669"/>
    <property type="project" value="UniProtKB-SubCell"/>
</dbReference>
<feature type="region of interest" description="Disordered" evidence="17">
    <location>
        <begin position="1194"/>
        <end position="1218"/>
    </location>
</feature>
<dbReference type="InterPro" id="IPR036383">
    <property type="entry name" value="TSP1_rpt_sf"/>
</dbReference>
<keyword evidence="15" id="KW-0325">Glycoprotein</keyword>
<evidence type="ECO:0000256" key="18">
    <source>
        <dbReference type="SAM" id="Phobius"/>
    </source>
</evidence>
<dbReference type="Gene3D" id="1.20.1070.10">
    <property type="entry name" value="Rhodopsin 7-helix transmembrane proteins"/>
    <property type="match status" value="2"/>
</dbReference>
<feature type="transmembrane region" description="Helical" evidence="18">
    <location>
        <begin position="688"/>
        <end position="709"/>
    </location>
</feature>
<dbReference type="InterPro" id="IPR000884">
    <property type="entry name" value="TSP1_rpt"/>
</dbReference>
<dbReference type="FunFam" id="2.20.100.10:FF:000004">
    <property type="entry name" value="Adhesion G protein-coupled receptor B2"/>
    <property type="match status" value="1"/>
</dbReference>
<evidence type="ECO:0000256" key="17">
    <source>
        <dbReference type="SAM" id="MobiDB-lite"/>
    </source>
</evidence>
<dbReference type="Gene3D" id="4.10.1240.10">
    <property type="entry name" value="GPCR, family 2, extracellular hormone receptor domain"/>
    <property type="match status" value="1"/>
</dbReference>
<dbReference type="Pfam" id="PF00090">
    <property type="entry name" value="TSP_1"/>
    <property type="match status" value="4"/>
</dbReference>
<evidence type="ECO:0000256" key="6">
    <source>
        <dbReference type="ARBA" id="ARBA00022553"/>
    </source>
</evidence>
<evidence type="ECO:0000256" key="3">
    <source>
        <dbReference type="ARBA" id="ARBA00007343"/>
    </source>
</evidence>
<evidence type="ECO:0000256" key="7">
    <source>
        <dbReference type="ARBA" id="ARBA00022692"/>
    </source>
</evidence>
<dbReference type="InterPro" id="IPR000832">
    <property type="entry name" value="GPCR_2_secretin-like"/>
</dbReference>
<keyword evidence="14" id="KW-0675">Receptor</keyword>
<evidence type="ECO:0000256" key="11">
    <source>
        <dbReference type="ARBA" id="ARBA00023040"/>
    </source>
</evidence>
<feature type="region of interest" description="Disordered" evidence="17">
    <location>
        <begin position="33"/>
        <end position="53"/>
    </location>
</feature>
<keyword evidence="6" id="KW-0597">Phosphoprotein</keyword>
<keyword evidence="8" id="KW-0732">Signal</keyword>
<dbReference type="SMART" id="SM00008">
    <property type="entry name" value="HormR"/>
    <property type="match status" value="1"/>
</dbReference>
<feature type="region of interest" description="Disordered" evidence="17">
    <location>
        <begin position="1333"/>
        <end position="1420"/>
    </location>
</feature>
<dbReference type="Pfam" id="PF01825">
    <property type="entry name" value="GPS"/>
    <property type="match status" value="1"/>
</dbReference>
<dbReference type="PANTHER" id="PTHR10239">
    <property type="entry name" value="ISTHMIN-2"/>
    <property type="match status" value="1"/>
</dbReference>
<evidence type="ECO:0000256" key="4">
    <source>
        <dbReference type="ARBA" id="ARBA00022475"/>
    </source>
</evidence>
<dbReference type="FunFam" id="1.25.40.610:FF:000002">
    <property type="entry name" value="Adhesion G protein-coupled receptor B2"/>
    <property type="match status" value="1"/>
</dbReference>
<evidence type="ECO:0000256" key="12">
    <source>
        <dbReference type="ARBA" id="ARBA00023136"/>
    </source>
</evidence>
<dbReference type="SMART" id="SM00209">
    <property type="entry name" value="TSP1"/>
    <property type="match status" value="4"/>
</dbReference>
<feature type="transmembrane region" description="Helical" evidence="18">
    <location>
        <begin position="870"/>
        <end position="894"/>
    </location>
</feature>
<dbReference type="PROSITE" id="PS50261">
    <property type="entry name" value="G_PROTEIN_RECEP_F2_4"/>
    <property type="match status" value="1"/>
</dbReference>
<evidence type="ECO:0000259" key="21">
    <source>
        <dbReference type="PROSITE" id="PS50261"/>
    </source>
</evidence>
<evidence type="ECO:0000256" key="8">
    <source>
        <dbReference type="ARBA" id="ARBA00022729"/>
    </source>
</evidence>
<evidence type="ECO:0000313" key="23">
    <source>
        <dbReference type="Proteomes" id="UP000308365"/>
    </source>
</evidence>
<evidence type="ECO:0000256" key="9">
    <source>
        <dbReference type="ARBA" id="ARBA00022737"/>
    </source>
</evidence>
<feature type="region of interest" description="Disordered" evidence="17">
    <location>
        <begin position="1258"/>
        <end position="1288"/>
    </location>
</feature>
<organism evidence="22 23">
    <name type="scientific">Monodon monoceros</name>
    <name type="common">Narwhal</name>
    <name type="synonym">Ceratodon monodon</name>
    <dbReference type="NCBI Taxonomy" id="40151"/>
    <lineage>
        <taxon>Eukaryota</taxon>
        <taxon>Metazoa</taxon>
        <taxon>Chordata</taxon>
        <taxon>Craniata</taxon>
        <taxon>Vertebrata</taxon>
        <taxon>Euteleostomi</taxon>
        <taxon>Mammalia</taxon>
        <taxon>Eutheria</taxon>
        <taxon>Laurasiatheria</taxon>
        <taxon>Artiodactyla</taxon>
        <taxon>Whippomorpha</taxon>
        <taxon>Cetacea</taxon>
        <taxon>Odontoceti</taxon>
        <taxon>Monodontidae</taxon>
        <taxon>Monodon</taxon>
    </lineage>
</organism>
<keyword evidence="4" id="KW-1003">Cell membrane</keyword>